<dbReference type="EC" id="3.2.1.22" evidence="5"/>
<dbReference type="PRINTS" id="PR00740">
    <property type="entry name" value="GLHYDRLASE27"/>
</dbReference>
<evidence type="ECO:0000259" key="7">
    <source>
        <dbReference type="Pfam" id="PF17801"/>
    </source>
</evidence>
<evidence type="ECO:0000256" key="3">
    <source>
        <dbReference type="ARBA" id="ARBA00022801"/>
    </source>
</evidence>
<evidence type="ECO:0000256" key="2">
    <source>
        <dbReference type="ARBA" id="ARBA00022729"/>
    </source>
</evidence>
<evidence type="ECO:0000256" key="4">
    <source>
        <dbReference type="ARBA" id="ARBA00023295"/>
    </source>
</evidence>
<protein>
    <recommendedName>
        <fullName evidence="5">Alpha-galactosidase</fullName>
        <ecNumber evidence="5">3.2.1.22</ecNumber>
    </recommendedName>
    <alternativeName>
        <fullName evidence="5">Melibiase</fullName>
    </alternativeName>
</protein>
<evidence type="ECO:0000256" key="1">
    <source>
        <dbReference type="ARBA" id="ARBA00009743"/>
    </source>
</evidence>
<dbReference type="Gene3D" id="3.20.20.70">
    <property type="entry name" value="Aldolase class I"/>
    <property type="match status" value="1"/>
</dbReference>
<dbReference type="SUPFAM" id="SSF51011">
    <property type="entry name" value="Glycosyl hydrolase domain"/>
    <property type="match status" value="1"/>
</dbReference>
<comment type="catalytic activity">
    <reaction evidence="5">
        <text>Hydrolysis of terminal, non-reducing alpha-D-galactose residues in alpha-D-galactosides, including galactose oligosaccharides, galactomannans and galactolipids.</text>
        <dbReference type="EC" id="3.2.1.22"/>
    </reaction>
</comment>
<dbReference type="Pfam" id="PF17801">
    <property type="entry name" value="Melibiase_C"/>
    <property type="match status" value="1"/>
</dbReference>
<evidence type="ECO:0000313" key="9">
    <source>
        <dbReference type="Proteomes" id="UP000266118"/>
    </source>
</evidence>
<dbReference type="Gene3D" id="2.60.40.1180">
    <property type="entry name" value="Golgi alpha-mannosidase II"/>
    <property type="match status" value="1"/>
</dbReference>
<evidence type="ECO:0000313" key="8">
    <source>
        <dbReference type="EMBL" id="AYD46356.1"/>
    </source>
</evidence>
<dbReference type="AlphaFoldDB" id="A0A386HL59"/>
<evidence type="ECO:0000256" key="5">
    <source>
        <dbReference type="RuleBase" id="RU361168"/>
    </source>
</evidence>
<dbReference type="RefSeq" id="WP_119984298.1">
    <property type="nucleotide sequence ID" value="NZ_CP032489.1"/>
</dbReference>
<keyword evidence="5" id="KW-1015">Disulfide bond</keyword>
<sequence length="430" mass="48658">MKSVQKFPSTYKALFGLLFVLLISKNITAQNSTDSKFNSHDTILPTINSEAPMMGWASWNNFRIHINEDIIKSQANAMISTGLKAAGYAYINIDDGFFGGRDKDGNLLFNKKRFPHGMKSLAAYIHAKGLHAGIYSDAGINTCASYWDKDTIGSGMGLYGHDQEDLNLFLKDWKYDFIKIDWCGGDWLGLDEQTRYTQIANEIKIINPKVKYNVCRWKFPGKWVTQIADSWRISGDIDNHFASILKIIDLNASLWMYASKGHYNDMDMLQVGRGMTFDEDKTHFSMWCMMQSPLLLGNDLTKISKETMSIITNKDMIALDQSPFVYQARRLIDLGDLEVWGRPLVSTMSGEVAVALLNRSENKQVISFDLKSVGLAPSKGYIIKDLWTKATYPKSNNEKISREVPSHGVIVLKIKGTAIPFNVFQYKDKE</sequence>
<dbReference type="EMBL" id="CP032489">
    <property type="protein sequence ID" value="AYD46356.1"/>
    <property type="molecule type" value="Genomic_DNA"/>
</dbReference>
<reference evidence="8 9" key="1">
    <citation type="submission" date="2018-09" db="EMBL/GenBank/DDBJ databases">
        <title>Arachidicoccus sp. nov., a bacterium isolated from soil.</title>
        <authorList>
            <person name="Weon H.-Y."/>
            <person name="Kwon S.-W."/>
            <person name="Lee S.A."/>
        </authorList>
    </citation>
    <scope>NUCLEOTIDE SEQUENCE [LARGE SCALE GENOMIC DNA]</scope>
    <source>
        <strain evidence="8 9">KIS59-12</strain>
    </source>
</reference>
<evidence type="ECO:0000256" key="6">
    <source>
        <dbReference type="SAM" id="SignalP"/>
    </source>
</evidence>
<dbReference type="InterPro" id="IPR002241">
    <property type="entry name" value="Glyco_hydro_27"/>
</dbReference>
<dbReference type="GO" id="GO:0005975">
    <property type="term" value="P:carbohydrate metabolic process"/>
    <property type="evidence" value="ECO:0007669"/>
    <property type="project" value="InterPro"/>
</dbReference>
<dbReference type="SUPFAM" id="SSF51445">
    <property type="entry name" value="(Trans)glycosidases"/>
    <property type="match status" value="1"/>
</dbReference>
<dbReference type="InterPro" id="IPR041233">
    <property type="entry name" value="Melibiase_C"/>
</dbReference>
<dbReference type="Pfam" id="PF16499">
    <property type="entry name" value="Melibiase_2"/>
    <property type="match status" value="1"/>
</dbReference>
<dbReference type="OrthoDB" id="9807519at2"/>
<keyword evidence="4 5" id="KW-0326">Glycosidase</keyword>
<dbReference type="PANTHER" id="PTHR11452:SF75">
    <property type="entry name" value="ALPHA-GALACTOSIDASE MEL1"/>
    <property type="match status" value="1"/>
</dbReference>
<gene>
    <name evidence="8" type="ORF">D6B99_01220</name>
</gene>
<dbReference type="KEGG" id="ark:D6B99_01220"/>
<feature type="signal peptide" evidence="6">
    <location>
        <begin position="1"/>
        <end position="29"/>
    </location>
</feature>
<name>A0A386HL59_9BACT</name>
<accession>A0A386HL59</accession>
<dbReference type="InterPro" id="IPR013780">
    <property type="entry name" value="Glyco_hydro_b"/>
</dbReference>
<keyword evidence="2 6" id="KW-0732">Signal</keyword>
<feature type="domain" description="Alpha galactosidase C-terminal" evidence="7">
    <location>
        <begin position="335"/>
        <end position="414"/>
    </location>
</feature>
<dbReference type="InterPro" id="IPR013785">
    <property type="entry name" value="Aldolase_TIM"/>
</dbReference>
<dbReference type="CDD" id="cd14792">
    <property type="entry name" value="GH27"/>
    <property type="match status" value="1"/>
</dbReference>
<feature type="chain" id="PRO_5017230677" description="Alpha-galactosidase" evidence="6">
    <location>
        <begin position="30"/>
        <end position="430"/>
    </location>
</feature>
<comment type="similarity">
    <text evidence="1 5">Belongs to the glycosyl hydrolase 27 family.</text>
</comment>
<dbReference type="InterPro" id="IPR017853">
    <property type="entry name" value="GH"/>
</dbReference>
<dbReference type="GO" id="GO:0004557">
    <property type="term" value="F:alpha-galactosidase activity"/>
    <property type="evidence" value="ECO:0007669"/>
    <property type="project" value="UniProtKB-EC"/>
</dbReference>
<keyword evidence="3 5" id="KW-0378">Hydrolase</keyword>
<organism evidence="8 9">
    <name type="scientific">Arachidicoccus soli</name>
    <dbReference type="NCBI Taxonomy" id="2341117"/>
    <lineage>
        <taxon>Bacteria</taxon>
        <taxon>Pseudomonadati</taxon>
        <taxon>Bacteroidota</taxon>
        <taxon>Chitinophagia</taxon>
        <taxon>Chitinophagales</taxon>
        <taxon>Chitinophagaceae</taxon>
        <taxon>Arachidicoccus</taxon>
    </lineage>
</organism>
<dbReference type="PANTHER" id="PTHR11452">
    <property type="entry name" value="ALPHA-GALACTOSIDASE/ALPHA-N-ACETYLGALACTOSAMINIDASE"/>
    <property type="match status" value="1"/>
</dbReference>
<dbReference type="Proteomes" id="UP000266118">
    <property type="component" value="Chromosome"/>
</dbReference>
<keyword evidence="9" id="KW-1185">Reference proteome</keyword>
<proteinExistence type="inferred from homology"/>